<keyword evidence="1" id="KW-1133">Transmembrane helix</keyword>
<keyword evidence="3" id="KW-1185">Reference proteome</keyword>
<dbReference type="InterPro" id="IPR021354">
    <property type="entry name" value="DUF2975"/>
</dbReference>
<evidence type="ECO:0000313" key="2">
    <source>
        <dbReference type="EMBL" id="MBL0745508.1"/>
    </source>
</evidence>
<keyword evidence="1" id="KW-0472">Membrane</keyword>
<feature type="transmembrane region" description="Helical" evidence="1">
    <location>
        <begin position="63"/>
        <end position="87"/>
    </location>
</feature>
<comment type="caution">
    <text evidence="2">The sequence shown here is derived from an EMBL/GenBank/DDBJ whole genome shotgun (WGS) entry which is preliminary data.</text>
</comment>
<dbReference type="EMBL" id="JAERRB010000017">
    <property type="protein sequence ID" value="MBL0745508.1"/>
    <property type="molecule type" value="Genomic_DNA"/>
</dbReference>
<evidence type="ECO:0000256" key="1">
    <source>
        <dbReference type="SAM" id="Phobius"/>
    </source>
</evidence>
<dbReference type="Proteomes" id="UP000613030">
    <property type="component" value="Unassembled WGS sequence"/>
</dbReference>
<dbReference type="RefSeq" id="WP_202015980.1">
    <property type="nucleotide sequence ID" value="NZ_JAERRB010000017.1"/>
</dbReference>
<gene>
    <name evidence="2" type="ORF">JI741_30025</name>
</gene>
<feature type="transmembrane region" description="Helical" evidence="1">
    <location>
        <begin position="114"/>
        <end position="131"/>
    </location>
</feature>
<proteinExistence type="predicted"/>
<sequence length="176" mass="19782">MKTKSRTEHILTALYVLAWIAFVGFLVEAGALLLSYVISCINPDGAKNLYKGFNLNSDRNMSLWYNTMSVSFLIALAVMKAYVWYYVIRILSKINMVNPFTTDVAQMLERISHLLLSAWIVAMLSGAQAHWLSKTTGDDYHGVPSGDFLFMAALVFVISQVFKRGVEIQSENDLTI</sequence>
<feature type="transmembrane region" description="Helical" evidence="1">
    <location>
        <begin position="12"/>
        <end position="38"/>
    </location>
</feature>
<reference evidence="2 3" key="1">
    <citation type="submission" date="2021-01" db="EMBL/GenBank/DDBJ databases">
        <title>Chryseolinea sp. Jin1 Genome sequencing and assembly.</title>
        <authorList>
            <person name="Kim I."/>
        </authorList>
    </citation>
    <scope>NUCLEOTIDE SEQUENCE [LARGE SCALE GENOMIC DNA]</scope>
    <source>
        <strain evidence="2 3">Jin1</strain>
    </source>
</reference>
<accession>A0ABS1L1V6</accession>
<evidence type="ECO:0000313" key="3">
    <source>
        <dbReference type="Proteomes" id="UP000613030"/>
    </source>
</evidence>
<protein>
    <submittedName>
        <fullName evidence="2">DUF2975 domain-containing protein</fullName>
    </submittedName>
</protein>
<name>A0ABS1L1V6_9BACT</name>
<keyword evidence="1" id="KW-0812">Transmembrane</keyword>
<feature type="transmembrane region" description="Helical" evidence="1">
    <location>
        <begin position="143"/>
        <end position="162"/>
    </location>
</feature>
<organism evidence="2 3">
    <name type="scientific">Chryseolinea lacunae</name>
    <dbReference type="NCBI Taxonomy" id="2801331"/>
    <lineage>
        <taxon>Bacteria</taxon>
        <taxon>Pseudomonadati</taxon>
        <taxon>Bacteroidota</taxon>
        <taxon>Cytophagia</taxon>
        <taxon>Cytophagales</taxon>
        <taxon>Fulvivirgaceae</taxon>
        <taxon>Chryseolinea</taxon>
    </lineage>
</organism>
<dbReference type="Pfam" id="PF11188">
    <property type="entry name" value="DUF2975"/>
    <property type="match status" value="1"/>
</dbReference>